<name>A0A7I7LGD6_9MYCO</name>
<reference evidence="1 2" key="1">
    <citation type="journal article" date="2019" name="Emerg. Microbes Infect.">
        <title>Comprehensive subspecies identification of 175 nontuberculous mycobacteria species based on 7547 genomic profiles.</title>
        <authorList>
            <person name="Matsumoto Y."/>
            <person name="Kinjo T."/>
            <person name="Motooka D."/>
            <person name="Nabeya D."/>
            <person name="Jung N."/>
            <person name="Uechi K."/>
            <person name="Horii T."/>
            <person name="Iida T."/>
            <person name="Fujita J."/>
            <person name="Nakamura S."/>
        </authorList>
    </citation>
    <scope>NUCLEOTIDE SEQUENCE [LARGE SCALE GENOMIC DNA]</scope>
    <source>
        <strain evidence="1 2">JCM 12657</strain>
    </source>
</reference>
<evidence type="ECO:0000313" key="2">
    <source>
        <dbReference type="Proteomes" id="UP000467164"/>
    </source>
</evidence>
<dbReference type="AlphaFoldDB" id="A0A7I7LGD6"/>
<proteinExistence type="predicted"/>
<evidence type="ECO:0000313" key="1">
    <source>
        <dbReference type="EMBL" id="BBX59096.1"/>
    </source>
</evidence>
<organism evidence="1 2">
    <name type="scientific">Mycobacterium shottsii</name>
    <dbReference type="NCBI Taxonomy" id="133549"/>
    <lineage>
        <taxon>Bacteria</taxon>
        <taxon>Bacillati</taxon>
        <taxon>Actinomycetota</taxon>
        <taxon>Actinomycetes</taxon>
        <taxon>Mycobacteriales</taxon>
        <taxon>Mycobacteriaceae</taxon>
        <taxon>Mycobacterium</taxon>
        <taxon>Mycobacterium ulcerans group</taxon>
    </lineage>
</organism>
<protein>
    <submittedName>
        <fullName evidence="1">Uncharacterized protein</fullName>
    </submittedName>
</protein>
<dbReference type="KEGG" id="msho:MSHO_44410"/>
<dbReference type="EMBL" id="AP022572">
    <property type="protein sequence ID" value="BBX59096.1"/>
    <property type="molecule type" value="Genomic_DNA"/>
</dbReference>
<gene>
    <name evidence="1" type="ORF">MSHO_44410</name>
</gene>
<dbReference type="Proteomes" id="UP000467164">
    <property type="component" value="Chromosome"/>
</dbReference>
<accession>A0A7I7LGD6</accession>
<keyword evidence="2" id="KW-1185">Reference proteome</keyword>
<sequence>MANGTLRHTLTRHSETMAHLGSINHGTGPTPIQPRMMLSSPLLVSKTNCHTTAITTDEMASGRKTIVRKTPIPGTFRFSTAATTRLIRTVGTTVPAV</sequence>